<dbReference type="PROSITE" id="PS51873">
    <property type="entry name" value="TRIAD"/>
    <property type="match status" value="1"/>
</dbReference>
<dbReference type="Pfam" id="PF01485">
    <property type="entry name" value="IBR"/>
    <property type="match status" value="1"/>
</dbReference>
<sequence length="488" mass="54262">MFASTIQDSSSMYNGSTSMICVLPTEFSMRLVSHSLKYLKLGVSIYCSLASSHLYMYALSLKHTLDCSAMYFLPECPAGCHFQGYHRPSASGKSDPGFYHPDRNFHKYKVILAAFLWKSTRTSCRGLTSRVSPEEHQNHAPCSLHHSLHPQPPFKFVQESDYHTMAASVKRLVALPNAHNTRRPRVRTVPPIPASINHDAPPSIGQSSETSIPIGDNQSQVHHVEATTIPIIVPSIHRSTAPSSPVEPRCMVCFEPKPLTTIGTSNCAHDSRVCEECLERHIEISVCDRGFTNVTCPLLSCNEILSYEDILGGVKDENVLSRWSYLVRYERLLLRRALDAMPNFVWCKNPQCSFGQFHDGSSCGHESCYVHDTPWHQGLTCSQYDSKMKRSAQAGKIRANENYISKHAKACPTCGRIIEKGYGCDHMTCMGPMGCGHELWVDSTTGLDEFGYLTRFITAAGVALPIINRFMNRETTCTSASAGIMIAD</sequence>
<keyword evidence="4" id="KW-0479">Metal-binding</keyword>
<evidence type="ECO:0000256" key="6">
    <source>
        <dbReference type="ARBA" id="ARBA00022771"/>
    </source>
</evidence>
<evidence type="ECO:0000313" key="12">
    <source>
        <dbReference type="Proteomes" id="UP000011668"/>
    </source>
</evidence>
<dbReference type="PANTHER" id="PTHR11685">
    <property type="entry name" value="RBR FAMILY RING FINGER AND IBR DOMAIN-CONTAINING"/>
    <property type="match status" value="1"/>
</dbReference>
<keyword evidence="6" id="KW-0863">Zinc-finger</keyword>
<dbReference type="EMBL" id="AFRT01002188">
    <property type="protein sequence ID" value="ELU38358.1"/>
    <property type="molecule type" value="Genomic_DNA"/>
</dbReference>
<keyword evidence="8" id="KW-0862">Zinc</keyword>
<evidence type="ECO:0000256" key="9">
    <source>
        <dbReference type="SAM" id="MobiDB-lite"/>
    </source>
</evidence>
<dbReference type="Gene3D" id="1.20.120.1750">
    <property type="match status" value="1"/>
</dbReference>
<accession>L8WNM7</accession>
<comment type="caution">
    <text evidence="11">The sequence shown here is derived from an EMBL/GenBank/DDBJ whole genome shotgun (WGS) entry which is preliminary data.</text>
</comment>
<evidence type="ECO:0000256" key="5">
    <source>
        <dbReference type="ARBA" id="ARBA00022737"/>
    </source>
</evidence>
<dbReference type="InterPro" id="IPR044066">
    <property type="entry name" value="TRIAD_supradom"/>
</dbReference>
<evidence type="ECO:0000256" key="4">
    <source>
        <dbReference type="ARBA" id="ARBA00022723"/>
    </source>
</evidence>
<evidence type="ECO:0000256" key="3">
    <source>
        <dbReference type="ARBA" id="ARBA00022679"/>
    </source>
</evidence>
<keyword evidence="5" id="KW-0677">Repeat</keyword>
<evidence type="ECO:0000259" key="10">
    <source>
        <dbReference type="PROSITE" id="PS51873"/>
    </source>
</evidence>
<evidence type="ECO:0000256" key="8">
    <source>
        <dbReference type="ARBA" id="ARBA00022833"/>
    </source>
</evidence>
<dbReference type="InterPro" id="IPR031127">
    <property type="entry name" value="E3_UB_ligase_RBR"/>
</dbReference>
<gene>
    <name evidence="11" type="ORF">AG1IA_07607</name>
</gene>
<dbReference type="STRING" id="983506.L8WNM7"/>
<keyword evidence="3" id="KW-0808">Transferase</keyword>
<dbReference type="GO" id="GO:0008270">
    <property type="term" value="F:zinc ion binding"/>
    <property type="evidence" value="ECO:0007669"/>
    <property type="project" value="UniProtKB-KW"/>
</dbReference>
<dbReference type="GO" id="GO:0061630">
    <property type="term" value="F:ubiquitin protein ligase activity"/>
    <property type="evidence" value="ECO:0007669"/>
    <property type="project" value="UniProtKB-EC"/>
</dbReference>
<evidence type="ECO:0000256" key="7">
    <source>
        <dbReference type="ARBA" id="ARBA00022786"/>
    </source>
</evidence>
<keyword evidence="12" id="KW-1185">Reference proteome</keyword>
<dbReference type="HOGENOM" id="CLU_559194_0_0_1"/>
<evidence type="ECO:0000313" key="11">
    <source>
        <dbReference type="EMBL" id="ELU38358.1"/>
    </source>
</evidence>
<reference evidence="11 12" key="1">
    <citation type="journal article" date="2013" name="Nat. Commun.">
        <title>The evolution and pathogenic mechanisms of the rice sheath blight pathogen.</title>
        <authorList>
            <person name="Zheng A."/>
            <person name="Lin R."/>
            <person name="Xu L."/>
            <person name="Qin P."/>
            <person name="Tang C."/>
            <person name="Ai P."/>
            <person name="Zhang D."/>
            <person name="Liu Y."/>
            <person name="Sun Z."/>
            <person name="Feng H."/>
            <person name="Wang Y."/>
            <person name="Chen Y."/>
            <person name="Liang X."/>
            <person name="Fu R."/>
            <person name="Li Q."/>
            <person name="Zhang J."/>
            <person name="Yu X."/>
            <person name="Xie Z."/>
            <person name="Ding L."/>
            <person name="Guan P."/>
            <person name="Tang J."/>
            <person name="Liang Y."/>
            <person name="Wang S."/>
            <person name="Deng Q."/>
            <person name="Li S."/>
            <person name="Zhu J."/>
            <person name="Wang L."/>
            <person name="Liu H."/>
            <person name="Li P."/>
        </authorList>
    </citation>
    <scope>NUCLEOTIDE SEQUENCE [LARGE SCALE GENOMIC DNA]</scope>
    <source>
        <strain evidence="12">AG-1 IA</strain>
    </source>
</reference>
<keyword evidence="7" id="KW-0833">Ubl conjugation pathway</keyword>
<protein>
    <recommendedName>
        <fullName evidence="2">RBR-type E3 ubiquitin transferase</fullName>
        <ecNumber evidence="2">2.3.2.31</ecNumber>
    </recommendedName>
</protein>
<evidence type="ECO:0000256" key="1">
    <source>
        <dbReference type="ARBA" id="ARBA00001798"/>
    </source>
</evidence>
<dbReference type="Proteomes" id="UP000011668">
    <property type="component" value="Unassembled WGS sequence"/>
</dbReference>
<dbReference type="InterPro" id="IPR002867">
    <property type="entry name" value="IBR_dom"/>
</dbReference>
<name>L8WNM7_THACA</name>
<dbReference type="EC" id="2.3.2.31" evidence="2"/>
<evidence type="ECO:0000256" key="2">
    <source>
        <dbReference type="ARBA" id="ARBA00012251"/>
    </source>
</evidence>
<dbReference type="SUPFAM" id="SSF57850">
    <property type="entry name" value="RING/U-box"/>
    <property type="match status" value="3"/>
</dbReference>
<comment type="catalytic activity">
    <reaction evidence="1">
        <text>[E2 ubiquitin-conjugating enzyme]-S-ubiquitinyl-L-cysteine + [acceptor protein]-L-lysine = [E2 ubiquitin-conjugating enzyme]-L-cysteine + [acceptor protein]-N(6)-ubiquitinyl-L-lysine.</text>
        <dbReference type="EC" id="2.3.2.31"/>
    </reaction>
</comment>
<dbReference type="AlphaFoldDB" id="L8WNM7"/>
<feature type="domain" description="RING-type" evidence="10">
    <location>
        <begin position="246"/>
        <end position="463"/>
    </location>
</feature>
<feature type="region of interest" description="Disordered" evidence="9">
    <location>
        <begin position="181"/>
        <end position="210"/>
    </location>
</feature>
<proteinExistence type="predicted"/>
<dbReference type="SMART" id="SM00647">
    <property type="entry name" value="IBR"/>
    <property type="match status" value="1"/>
</dbReference>
<dbReference type="InterPro" id="IPR013083">
    <property type="entry name" value="Znf_RING/FYVE/PHD"/>
</dbReference>
<dbReference type="GO" id="GO:0016567">
    <property type="term" value="P:protein ubiquitination"/>
    <property type="evidence" value="ECO:0007669"/>
    <property type="project" value="InterPro"/>
</dbReference>
<dbReference type="Gene3D" id="3.30.40.10">
    <property type="entry name" value="Zinc/RING finger domain, C3HC4 (zinc finger)"/>
    <property type="match status" value="1"/>
</dbReference>
<organism evidence="11 12">
    <name type="scientific">Thanatephorus cucumeris (strain AG1-IA)</name>
    <name type="common">Rice sheath blight fungus</name>
    <name type="synonym">Rhizoctonia solani</name>
    <dbReference type="NCBI Taxonomy" id="983506"/>
    <lineage>
        <taxon>Eukaryota</taxon>
        <taxon>Fungi</taxon>
        <taxon>Dikarya</taxon>
        <taxon>Basidiomycota</taxon>
        <taxon>Agaricomycotina</taxon>
        <taxon>Agaricomycetes</taxon>
        <taxon>Cantharellales</taxon>
        <taxon>Ceratobasidiaceae</taxon>
        <taxon>Rhizoctonia</taxon>
        <taxon>Rhizoctonia solani AG-1</taxon>
    </lineage>
</organism>
<dbReference type="OrthoDB" id="1431934at2759"/>